<organism evidence="8 9">
    <name type="scientific">Sandarakinorhabdus fusca</name>
    <dbReference type="NCBI Taxonomy" id="1439888"/>
    <lineage>
        <taxon>Bacteria</taxon>
        <taxon>Pseudomonadati</taxon>
        <taxon>Pseudomonadota</taxon>
        <taxon>Alphaproteobacteria</taxon>
        <taxon>Sphingomonadales</taxon>
        <taxon>Sphingosinicellaceae</taxon>
        <taxon>Sandarakinorhabdus</taxon>
    </lineage>
</organism>
<feature type="compositionally biased region" description="Basic and acidic residues" evidence="6">
    <location>
        <begin position="19"/>
        <end position="32"/>
    </location>
</feature>
<feature type="domain" description="Pseudouridine synthase I TruA alpha/beta" evidence="7">
    <location>
        <begin position="82"/>
        <end position="178"/>
    </location>
</feature>
<proteinExistence type="inferred from homology"/>
<dbReference type="EC" id="5.4.99.12" evidence="4"/>
<feature type="compositionally biased region" description="Basic and acidic residues" evidence="6">
    <location>
        <begin position="1"/>
        <end position="10"/>
    </location>
</feature>
<reference evidence="8 9" key="1">
    <citation type="submission" date="2019-09" db="EMBL/GenBank/DDBJ databases">
        <title>Polymorphobacter sp. isolated from a lake in China.</title>
        <authorList>
            <person name="Liu Z."/>
        </authorList>
    </citation>
    <scope>NUCLEOTIDE SEQUENCE [LARGE SCALE GENOMIC DNA]</scope>
    <source>
        <strain evidence="8 9">D40P</strain>
    </source>
</reference>
<evidence type="ECO:0000256" key="3">
    <source>
        <dbReference type="ARBA" id="ARBA00023235"/>
    </source>
</evidence>
<feature type="active site" description="Nucleophile" evidence="4">
    <location>
        <position position="126"/>
    </location>
</feature>
<sequence>MDADRRRTAEDSGSVGRDGAFHPGRDCRWPADHRHRGGRVAADAGAARRQAGNADGRPAQWLAAAAGNRRRSGVTTRFRITVEFDGRPYAGWQRQDNAPSVQGAIEAAIHAISGETVQVHGAGRTDAGVHAAAMVAHFDLARPFTPFRLVEAINGRLRPQPIAVLDCVEAPGFHARFDCTGRAYRYTIINRRAPLTVQRGLAWQVPALLDADAMAAAAQLLVGRHDFTTFRSTACQSASPIKTLDRLDVARDGELISVVAEARSFLHHQVRSMVGCLKLVGQGRWSAATLASALAACDRRALGLNAPADGLTFISARYGQVSDRFTIIDDRSEL</sequence>
<dbReference type="InterPro" id="IPR020097">
    <property type="entry name" value="PsdUridine_synth_TruA_a/b_dom"/>
</dbReference>
<protein>
    <recommendedName>
        <fullName evidence="4">tRNA pseudouridine synthase A</fullName>
        <ecNumber evidence="4">5.4.99.12</ecNumber>
    </recommendedName>
    <alternativeName>
        <fullName evidence="4">tRNA pseudouridine(38-40) synthase</fullName>
    </alternativeName>
    <alternativeName>
        <fullName evidence="4">tRNA pseudouridylate synthase I</fullName>
    </alternativeName>
    <alternativeName>
        <fullName evidence="4">tRNA-uridine isomerase I</fullName>
    </alternativeName>
</protein>
<evidence type="ECO:0000256" key="6">
    <source>
        <dbReference type="SAM" id="MobiDB-lite"/>
    </source>
</evidence>
<evidence type="ECO:0000256" key="5">
    <source>
        <dbReference type="RuleBase" id="RU003792"/>
    </source>
</evidence>
<comment type="subunit">
    <text evidence="4">Homodimer.</text>
</comment>
<dbReference type="PANTHER" id="PTHR11142:SF0">
    <property type="entry name" value="TRNA PSEUDOURIDINE SYNTHASE-LIKE 1"/>
    <property type="match status" value="1"/>
</dbReference>
<dbReference type="OrthoDB" id="9811823at2"/>
<keyword evidence="9" id="KW-1185">Reference proteome</keyword>
<dbReference type="SUPFAM" id="SSF55120">
    <property type="entry name" value="Pseudouridine synthase"/>
    <property type="match status" value="1"/>
</dbReference>
<evidence type="ECO:0000256" key="2">
    <source>
        <dbReference type="ARBA" id="ARBA00022694"/>
    </source>
</evidence>
<evidence type="ECO:0000313" key="8">
    <source>
        <dbReference type="EMBL" id="MQT15905.1"/>
    </source>
</evidence>
<comment type="function">
    <text evidence="4">Formation of pseudouridine at positions 38, 39 and 40 in the anticodon stem and loop of transfer RNAs.</text>
</comment>
<comment type="catalytic activity">
    <reaction evidence="4 5">
        <text>uridine(38/39/40) in tRNA = pseudouridine(38/39/40) in tRNA</text>
        <dbReference type="Rhea" id="RHEA:22376"/>
        <dbReference type="Rhea" id="RHEA-COMP:10085"/>
        <dbReference type="Rhea" id="RHEA-COMP:10087"/>
        <dbReference type="ChEBI" id="CHEBI:65314"/>
        <dbReference type="ChEBI" id="CHEBI:65315"/>
        <dbReference type="EC" id="5.4.99.12"/>
    </reaction>
</comment>
<dbReference type="Gene3D" id="3.30.70.580">
    <property type="entry name" value="Pseudouridine synthase I, catalytic domain, N-terminal subdomain"/>
    <property type="match status" value="1"/>
</dbReference>
<feature type="region of interest" description="Disordered" evidence="6">
    <location>
        <begin position="1"/>
        <end position="55"/>
    </location>
</feature>
<feature type="compositionally biased region" description="Low complexity" evidence="6">
    <location>
        <begin position="39"/>
        <end position="55"/>
    </location>
</feature>
<evidence type="ECO:0000313" key="9">
    <source>
        <dbReference type="Proteomes" id="UP000481327"/>
    </source>
</evidence>
<comment type="caution">
    <text evidence="8">The sequence shown here is derived from an EMBL/GenBank/DDBJ whole genome shotgun (WGS) entry which is preliminary data.</text>
</comment>
<evidence type="ECO:0000259" key="7">
    <source>
        <dbReference type="Pfam" id="PF01416"/>
    </source>
</evidence>
<dbReference type="CDD" id="cd02570">
    <property type="entry name" value="PseudoU_synth_EcTruA"/>
    <property type="match status" value="1"/>
</dbReference>
<dbReference type="FunFam" id="3.30.70.580:FF:000001">
    <property type="entry name" value="tRNA pseudouridine synthase A"/>
    <property type="match status" value="1"/>
</dbReference>
<dbReference type="InterPro" id="IPR001406">
    <property type="entry name" value="PsdUridine_synth_TruA"/>
</dbReference>
<evidence type="ECO:0000256" key="1">
    <source>
        <dbReference type="ARBA" id="ARBA00009375"/>
    </source>
</evidence>
<dbReference type="GO" id="GO:0003723">
    <property type="term" value="F:RNA binding"/>
    <property type="evidence" value="ECO:0007669"/>
    <property type="project" value="InterPro"/>
</dbReference>
<keyword evidence="3 4" id="KW-0413">Isomerase</keyword>
<dbReference type="InterPro" id="IPR020103">
    <property type="entry name" value="PsdUridine_synth_cat_dom_sf"/>
</dbReference>
<dbReference type="Proteomes" id="UP000481327">
    <property type="component" value="Unassembled WGS sequence"/>
</dbReference>
<gene>
    <name evidence="4 8" type="primary">truA</name>
    <name evidence="8" type="ORF">F3168_01325</name>
</gene>
<name>A0A7C9KV13_9SPHN</name>
<dbReference type="GO" id="GO:0160147">
    <property type="term" value="F:tRNA pseudouridine(38-40) synthase activity"/>
    <property type="evidence" value="ECO:0007669"/>
    <property type="project" value="UniProtKB-EC"/>
</dbReference>
<comment type="caution">
    <text evidence="4">Lacks conserved residue(s) required for the propagation of feature annotation.</text>
</comment>
<keyword evidence="2 4" id="KW-0819">tRNA processing</keyword>
<evidence type="ECO:0000256" key="4">
    <source>
        <dbReference type="HAMAP-Rule" id="MF_00171"/>
    </source>
</evidence>
<feature type="domain" description="Pseudouridine synthase I TruA alpha/beta" evidence="7">
    <location>
        <begin position="217"/>
        <end position="318"/>
    </location>
</feature>
<dbReference type="InterPro" id="IPR020094">
    <property type="entry name" value="TruA/RsuA/RluB/E/F_N"/>
</dbReference>
<dbReference type="AlphaFoldDB" id="A0A7C9KV13"/>
<comment type="similarity">
    <text evidence="1 4 5">Belongs to the tRNA pseudouridine synthase TruA family.</text>
</comment>
<dbReference type="Gene3D" id="3.30.70.660">
    <property type="entry name" value="Pseudouridine synthase I, catalytic domain, C-terminal subdomain"/>
    <property type="match status" value="1"/>
</dbReference>
<dbReference type="GO" id="GO:0031119">
    <property type="term" value="P:tRNA pseudouridine synthesis"/>
    <property type="evidence" value="ECO:0007669"/>
    <property type="project" value="UniProtKB-UniRule"/>
</dbReference>
<dbReference type="PANTHER" id="PTHR11142">
    <property type="entry name" value="PSEUDOURIDYLATE SYNTHASE"/>
    <property type="match status" value="1"/>
</dbReference>
<feature type="binding site" evidence="4">
    <location>
        <position position="184"/>
    </location>
    <ligand>
        <name>substrate</name>
    </ligand>
</feature>
<dbReference type="InterPro" id="IPR020095">
    <property type="entry name" value="PsdUridine_synth_TruA_C"/>
</dbReference>
<dbReference type="EMBL" id="WIOL01000001">
    <property type="protein sequence ID" value="MQT15905.1"/>
    <property type="molecule type" value="Genomic_DNA"/>
</dbReference>
<dbReference type="NCBIfam" id="TIGR00071">
    <property type="entry name" value="hisT_truA"/>
    <property type="match status" value="1"/>
</dbReference>
<dbReference type="HAMAP" id="MF_00171">
    <property type="entry name" value="TruA"/>
    <property type="match status" value="1"/>
</dbReference>
<dbReference type="Pfam" id="PF01416">
    <property type="entry name" value="PseudoU_synth_1"/>
    <property type="match status" value="2"/>
</dbReference>
<accession>A0A7C9KV13</accession>